<protein>
    <recommendedName>
        <fullName evidence="1">Transcriptional regulator SutA RNAP-binding domain-containing protein</fullName>
    </recommendedName>
</protein>
<reference evidence="3" key="1">
    <citation type="submission" date="2017-01" db="EMBL/GenBank/DDBJ databases">
        <authorList>
            <person name="Varghese N."/>
            <person name="Submissions S."/>
        </authorList>
    </citation>
    <scope>NUCLEOTIDE SEQUENCE [LARGE SCALE GENOMIC DNA]</scope>
    <source>
        <strain evidence="3">DSM 22306</strain>
    </source>
</reference>
<dbReference type="Proteomes" id="UP000185999">
    <property type="component" value="Unassembled WGS sequence"/>
</dbReference>
<dbReference type="Pfam" id="PF20661">
    <property type="entry name" value="SutA-RBD"/>
    <property type="match status" value="1"/>
</dbReference>
<dbReference type="STRING" id="619304.SAMN05421760_10360"/>
<name>A0A1N7KXX2_9GAMM</name>
<dbReference type="OrthoDB" id="6077921at2"/>
<dbReference type="AlphaFoldDB" id="A0A1N7KXX2"/>
<organism evidence="2 3">
    <name type="scientific">Neptunomonas antarctica</name>
    <dbReference type="NCBI Taxonomy" id="619304"/>
    <lineage>
        <taxon>Bacteria</taxon>
        <taxon>Pseudomonadati</taxon>
        <taxon>Pseudomonadota</taxon>
        <taxon>Gammaproteobacteria</taxon>
        <taxon>Oceanospirillales</taxon>
        <taxon>Oceanospirillaceae</taxon>
        <taxon>Neptunomonas</taxon>
    </lineage>
</organism>
<sequence length="106" mass="12229">MNKRPTKAQTRHELERKVQEFINNGGTVEEVNSGATGLEDGAYHRNSFVFGHPKQERTPVPEALNAIDARRRVKTEKTAYSPPKRPHKKIIYDDFGEVVREIWVEE</sequence>
<accession>A0A1N7KXX2</accession>
<evidence type="ECO:0000313" key="2">
    <source>
        <dbReference type="EMBL" id="SIS66411.1"/>
    </source>
</evidence>
<gene>
    <name evidence="2" type="ORF">SAMN05421760_10360</name>
</gene>
<proteinExistence type="predicted"/>
<feature type="domain" description="Transcriptional regulator SutA RNAP-binding" evidence="1">
    <location>
        <begin position="5"/>
        <end position="38"/>
    </location>
</feature>
<dbReference type="RefSeq" id="WP_054341731.1">
    <property type="nucleotide sequence ID" value="NZ_FTOE01000003.1"/>
</dbReference>
<dbReference type="EMBL" id="FTOE01000003">
    <property type="protein sequence ID" value="SIS66411.1"/>
    <property type="molecule type" value="Genomic_DNA"/>
</dbReference>
<keyword evidence="3" id="KW-1185">Reference proteome</keyword>
<evidence type="ECO:0000313" key="3">
    <source>
        <dbReference type="Proteomes" id="UP000185999"/>
    </source>
</evidence>
<evidence type="ECO:0000259" key="1">
    <source>
        <dbReference type="Pfam" id="PF20661"/>
    </source>
</evidence>
<dbReference type="InterPro" id="IPR049191">
    <property type="entry name" value="SutA_RBD"/>
</dbReference>